<proteinExistence type="predicted"/>
<feature type="non-terminal residue" evidence="1">
    <location>
        <position position="1"/>
    </location>
</feature>
<dbReference type="AlphaFoldDB" id="A0A392PG34"/>
<keyword evidence="2" id="KW-1185">Reference proteome</keyword>
<organism evidence="1 2">
    <name type="scientific">Trifolium medium</name>
    <dbReference type="NCBI Taxonomy" id="97028"/>
    <lineage>
        <taxon>Eukaryota</taxon>
        <taxon>Viridiplantae</taxon>
        <taxon>Streptophyta</taxon>
        <taxon>Embryophyta</taxon>
        <taxon>Tracheophyta</taxon>
        <taxon>Spermatophyta</taxon>
        <taxon>Magnoliopsida</taxon>
        <taxon>eudicotyledons</taxon>
        <taxon>Gunneridae</taxon>
        <taxon>Pentapetalae</taxon>
        <taxon>rosids</taxon>
        <taxon>fabids</taxon>
        <taxon>Fabales</taxon>
        <taxon>Fabaceae</taxon>
        <taxon>Papilionoideae</taxon>
        <taxon>50 kb inversion clade</taxon>
        <taxon>NPAAA clade</taxon>
        <taxon>Hologalegina</taxon>
        <taxon>IRL clade</taxon>
        <taxon>Trifolieae</taxon>
        <taxon>Trifolium</taxon>
    </lineage>
</organism>
<comment type="caution">
    <text evidence="1">The sequence shown here is derived from an EMBL/GenBank/DDBJ whole genome shotgun (WGS) entry which is preliminary data.</text>
</comment>
<accession>A0A392PG34</accession>
<evidence type="ECO:0000313" key="2">
    <source>
        <dbReference type="Proteomes" id="UP000265520"/>
    </source>
</evidence>
<reference evidence="1 2" key="1">
    <citation type="journal article" date="2018" name="Front. Plant Sci.">
        <title>Red Clover (Trifolium pratense) and Zigzag Clover (T. medium) - A Picture of Genomic Similarities and Differences.</title>
        <authorList>
            <person name="Dluhosova J."/>
            <person name="Istvanek J."/>
            <person name="Nedelnik J."/>
            <person name="Repkova J."/>
        </authorList>
    </citation>
    <scope>NUCLEOTIDE SEQUENCE [LARGE SCALE GENOMIC DNA]</scope>
    <source>
        <strain evidence="2">cv. 10/8</strain>
        <tissue evidence="1">Leaf</tissue>
    </source>
</reference>
<dbReference type="Proteomes" id="UP000265520">
    <property type="component" value="Unassembled WGS sequence"/>
</dbReference>
<sequence length="105" mass="11354">FAEERNSRRPSFSFIFIPFPTITTAAHPHNTAAVPPPFRPDLLRQDVASPSGGAIDFGVATPPRFHPSEVVHAAAAVCFGVLQKCFRGFSAHRYSAIVVATKHAL</sequence>
<evidence type="ECO:0000313" key="1">
    <source>
        <dbReference type="EMBL" id="MCI09845.1"/>
    </source>
</evidence>
<name>A0A392PG34_9FABA</name>
<dbReference type="EMBL" id="LXQA010074102">
    <property type="protein sequence ID" value="MCI09845.1"/>
    <property type="molecule type" value="Genomic_DNA"/>
</dbReference>
<protein>
    <submittedName>
        <fullName evidence="1">Uncharacterized protein</fullName>
    </submittedName>
</protein>